<dbReference type="Proteomes" id="UP001243330">
    <property type="component" value="Unassembled WGS sequence"/>
</dbReference>
<name>A0AAD9B2D7_9PEZI</name>
<organism evidence="1 2">
    <name type="scientific">Colletotrichum chrysophilum</name>
    <dbReference type="NCBI Taxonomy" id="1836956"/>
    <lineage>
        <taxon>Eukaryota</taxon>
        <taxon>Fungi</taxon>
        <taxon>Dikarya</taxon>
        <taxon>Ascomycota</taxon>
        <taxon>Pezizomycotina</taxon>
        <taxon>Sordariomycetes</taxon>
        <taxon>Hypocreomycetidae</taxon>
        <taxon>Glomerellales</taxon>
        <taxon>Glomerellaceae</taxon>
        <taxon>Colletotrichum</taxon>
        <taxon>Colletotrichum gloeosporioides species complex</taxon>
    </lineage>
</organism>
<evidence type="ECO:0000313" key="2">
    <source>
        <dbReference type="Proteomes" id="UP001243330"/>
    </source>
</evidence>
<proteinExistence type="predicted"/>
<accession>A0AAD9B2D7</accession>
<dbReference type="EMBL" id="JAQOWY010000002">
    <property type="protein sequence ID" value="KAK1857095.1"/>
    <property type="molecule type" value="Genomic_DNA"/>
</dbReference>
<keyword evidence="2" id="KW-1185">Reference proteome</keyword>
<dbReference type="AlphaFoldDB" id="A0AAD9B2D7"/>
<gene>
    <name evidence="1" type="ORF">CCHR01_00169</name>
</gene>
<protein>
    <submittedName>
        <fullName evidence="1">Uncharacterized protein</fullName>
    </submittedName>
</protein>
<sequence>MQKQEARYTENTSRARTSYLDDTHATTSRAFQQLPLHTTTEIAVVWSGLAWLPLSVCCAAVSALKLEACWVEHRGCLAVVQSVGLSTAISETRS</sequence>
<evidence type="ECO:0000313" key="1">
    <source>
        <dbReference type="EMBL" id="KAK1857095.1"/>
    </source>
</evidence>
<comment type="caution">
    <text evidence="1">The sequence shown here is derived from an EMBL/GenBank/DDBJ whole genome shotgun (WGS) entry which is preliminary data.</text>
</comment>
<reference evidence="1" key="1">
    <citation type="submission" date="2023-01" db="EMBL/GenBank/DDBJ databases">
        <title>Colletotrichum chrysophilum M932 genome sequence.</title>
        <authorList>
            <person name="Baroncelli R."/>
        </authorList>
    </citation>
    <scope>NUCLEOTIDE SEQUENCE</scope>
    <source>
        <strain evidence="1">M932</strain>
    </source>
</reference>